<keyword evidence="2" id="KW-1185">Reference proteome</keyword>
<gene>
    <name evidence="1" type="ORF">WQ57_09665</name>
</gene>
<dbReference type="Proteomes" id="UP000034166">
    <property type="component" value="Unassembled WGS sequence"/>
</dbReference>
<dbReference type="AlphaFoldDB" id="A0A0M2SU32"/>
<protein>
    <submittedName>
        <fullName evidence="1">Uncharacterized protein</fullName>
    </submittedName>
</protein>
<comment type="caution">
    <text evidence="1">The sequence shown here is derived from an EMBL/GenBank/DDBJ whole genome shotgun (WGS) entry which is preliminary data.</text>
</comment>
<dbReference type="EMBL" id="LAYY01000009">
    <property type="protein sequence ID" value="KKK38084.1"/>
    <property type="molecule type" value="Genomic_DNA"/>
</dbReference>
<evidence type="ECO:0000313" key="2">
    <source>
        <dbReference type="Proteomes" id="UP000034166"/>
    </source>
</evidence>
<proteinExistence type="predicted"/>
<evidence type="ECO:0000313" key="1">
    <source>
        <dbReference type="EMBL" id="KKK38084.1"/>
    </source>
</evidence>
<name>A0A0M2SU32_9BACI</name>
<accession>A0A0M2SU32</accession>
<dbReference type="RefSeq" id="WP_046523560.1">
    <property type="nucleotide sequence ID" value="NZ_LAYY01000009.1"/>
</dbReference>
<sequence>MRNDCRWCGEEKDDLVYMKYKYEEGMYCQDCREEIANGALDKYYENLESDDYFLGQDLPEEPWESRVRRQSQDSYGVCDRCGKSRKYGHCSCV</sequence>
<reference evidence="1 2" key="1">
    <citation type="submission" date="2015-04" db="EMBL/GenBank/DDBJ databases">
        <title>Taxonomic description and genome sequence of Bacillus campisalis sp. nov., a novel member of the genus Bacillus isolated from solar saltern.</title>
        <authorList>
            <person name="Mathan Kumar R."/>
            <person name="Kaur G."/>
            <person name="Kumar A."/>
            <person name="Singh N.K."/>
            <person name="Kaur N."/>
            <person name="Kumar N."/>
            <person name="Mayilraj S."/>
        </authorList>
    </citation>
    <scope>NUCLEOTIDE SEQUENCE [LARGE SCALE GENOMIC DNA]</scope>
    <source>
        <strain evidence="1 2">SA2-6</strain>
    </source>
</reference>
<organism evidence="1 2">
    <name type="scientific">Mesobacillus campisalis</name>
    <dbReference type="NCBI Taxonomy" id="1408103"/>
    <lineage>
        <taxon>Bacteria</taxon>
        <taxon>Bacillati</taxon>
        <taxon>Bacillota</taxon>
        <taxon>Bacilli</taxon>
        <taxon>Bacillales</taxon>
        <taxon>Bacillaceae</taxon>
        <taxon>Mesobacillus</taxon>
    </lineage>
</organism>
<dbReference type="PATRIC" id="fig|1408103.3.peg.2170"/>